<dbReference type="EMBL" id="LHXK01000057">
    <property type="protein sequence ID" value="KXA89079.1"/>
    <property type="molecule type" value="Genomic_DNA"/>
</dbReference>
<dbReference type="Proteomes" id="UP000070184">
    <property type="component" value="Unassembled WGS sequence"/>
</dbReference>
<sequence>MTHFRVKIFAEVGGFWRSFVKILQKVTPILQKILLQKVGLFCKENNFCKRGLQRKFSGRI</sequence>
<protein>
    <submittedName>
        <fullName evidence="1">Uncharacterized protein</fullName>
    </submittedName>
</protein>
<accession>A0A133U4G8</accession>
<evidence type="ECO:0000313" key="1">
    <source>
        <dbReference type="EMBL" id="KXA89079.1"/>
    </source>
</evidence>
<name>A0A133U4G8_9EURY</name>
<organism evidence="1 2">
    <name type="scientific">candidate division MSBL1 archaeon SCGC-AAA259B11</name>
    <dbReference type="NCBI Taxonomy" id="1698260"/>
    <lineage>
        <taxon>Archaea</taxon>
        <taxon>Methanobacteriati</taxon>
        <taxon>Methanobacteriota</taxon>
        <taxon>candidate division MSBL1</taxon>
    </lineage>
</organism>
<gene>
    <name evidence="1" type="ORF">AKJ61_03630</name>
</gene>
<proteinExistence type="predicted"/>
<dbReference type="AlphaFoldDB" id="A0A133U4G8"/>
<comment type="caution">
    <text evidence="1">The sequence shown here is derived from an EMBL/GenBank/DDBJ whole genome shotgun (WGS) entry which is preliminary data.</text>
</comment>
<reference evidence="1 2" key="1">
    <citation type="journal article" date="2016" name="Sci. Rep.">
        <title>Metabolic traits of an uncultured archaeal lineage -MSBL1- from brine pools of the Red Sea.</title>
        <authorList>
            <person name="Mwirichia R."/>
            <person name="Alam I."/>
            <person name="Rashid M."/>
            <person name="Vinu M."/>
            <person name="Ba-Alawi W."/>
            <person name="Anthony Kamau A."/>
            <person name="Kamanda Ngugi D."/>
            <person name="Goker M."/>
            <person name="Klenk H.P."/>
            <person name="Bajic V."/>
            <person name="Stingl U."/>
        </authorList>
    </citation>
    <scope>NUCLEOTIDE SEQUENCE [LARGE SCALE GENOMIC DNA]</scope>
    <source>
        <strain evidence="1">SCGC-AAA259B11</strain>
    </source>
</reference>
<keyword evidence="2" id="KW-1185">Reference proteome</keyword>
<evidence type="ECO:0000313" key="2">
    <source>
        <dbReference type="Proteomes" id="UP000070184"/>
    </source>
</evidence>